<dbReference type="OrthoDB" id="6199153at2"/>
<keyword evidence="1" id="KW-0812">Transmembrane</keyword>
<proteinExistence type="predicted"/>
<reference evidence="2 3" key="1">
    <citation type="submission" date="2019-07" db="EMBL/GenBank/DDBJ databases">
        <title>Reinekea sp. strain SSH23 genome sequencing and assembly.</title>
        <authorList>
            <person name="Kim I."/>
        </authorList>
    </citation>
    <scope>NUCLEOTIDE SEQUENCE [LARGE SCALE GENOMIC DNA]</scope>
    <source>
        <strain evidence="2 3">SSH23</strain>
    </source>
</reference>
<dbReference type="EMBL" id="VKAD01000001">
    <property type="protein sequence ID" value="TXR53326.1"/>
    <property type="molecule type" value="Genomic_DNA"/>
</dbReference>
<evidence type="ECO:0000256" key="1">
    <source>
        <dbReference type="SAM" id="Phobius"/>
    </source>
</evidence>
<evidence type="ECO:0000313" key="3">
    <source>
        <dbReference type="Proteomes" id="UP000321764"/>
    </source>
</evidence>
<dbReference type="AlphaFoldDB" id="A0A5C8Z904"/>
<feature type="transmembrane region" description="Helical" evidence="1">
    <location>
        <begin position="7"/>
        <end position="26"/>
    </location>
</feature>
<gene>
    <name evidence="2" type="ORF">FME95_01775</name>
</gene>
<evidence type="ECO:0008006" key="4">
    <source>
        <dbReference type="Google" id="ProtNLM"/>
    </source>
</evidence>
<keyword evidence="1" id="KW-0472">Membrane</keyword>
<name>A0A5C8Z904_9GAMM</name>
<dbReference type="RefSeq" id="WP_147712597.1">
    <property type="nucleotide sequence ID" value="NZ_VKAD01000001.1"/>
</dbReference>
<comment type="caution">
    <text evidence="2">The sequence shown here is derived from an EMBL/GenBank/DDBJ whole genome shotgun (WGS) entry which is preliminary data.</text>
</comment>
<keyword evidence="1" id="KW-1133">Transmembrane helix</keyword>
<accession>A0A5C8Z904</accession>
<dbReference type="Proteomes" id="UP000321764">
    <property type="component" value="Unassembled WGS sequence"/>
</dbReference>
<sequence length="259" mass="29845">MAINNDTLLAILGFAFLVAIVIGVLVSQANHRAQKLRNEQIQKLRLQQKRLNNLLNLLPAGYLSTELRDFIYQALQQNIKSQIMLSKINKELLQSELDQATEAREKASNNPPPEKSIRLTEEQVGLFRSLLKSLYQFIRRNYETGRLNKEHAEKIILQVEIKLVETAVEFFAGAAKELNNTKRYRQAQSAYQQALDAISSSAHAEQFHQQEVKIRSELNNMLDQWNKTKEENAKATANTLEDNVDSFVDDDWKKKQEYD</sequence>
<keyword evidence="3" id="KW-1185">Reference proteome</keyword>
<protein>
    <recommendedName>
        <fullName evidence="4">DNA repair protein</fullName>
    </recommendedName>
</protein>
<evidence type="ECO:0000313" key="2">
    <source>
        <dbReference type="EMBL" id="TXR53326.1"/>
    </source>
</evidence>
<organism evidence="2 3">
    <name type="scientific">Reinekea thalattae</name>
    <dbReference type="NCBI Taxonomy" id="2593301"/>
    <lineage>
        <taxon>Bacteria</taxon>
        <taxon>Pseudomonadati</taxon>
        <taxon>Pseudomonadota</taxon>
        <taxon>Gammaproteobacteria</taxon>
        <taxon>Oceanospirillales</taxon>
        <taxon>Saccharospirillaceae</taxon>
        <taxon>Reinekea</taxon>
    </lineage>
</organism>